<comment type="caution">
    <text evidence="1">The sequence shown here is derived from an EMBL/GenBank/DDBJ whole genome shotgun (WGS) entry which is preliminary data.</text>
</comment>
<gene>
    <name evidence="1" type="ORF">EVJ58_g11122</name>
</gene>
<dbReference type="AlphaFoldDB" id="A0A4Y9XP02"/>
<evidence type="ECO:0000313" key="1">
    <source>
        <dbReference type="EMBL" id="TFY50259.1"/>
    </source>
</evidence>
<organism evidence="1 2">
    <name type="scientific">Rhodofomes roseus</name>
    <dbReference type="NCBI Taxonomy" id="34475"/>
    <lineage>
        <taxon>Eukaryota</taxon>
        <taxon>Fungi</taxon>
        <taxon>Dikarya</taxon>
        <taxon>Basidiomycota</taxon>
        <taxon>Agaricomycotina</taxon>
        <taxon>Agaricomycetes</taxon>
        <taxon>Polyporales</taxon>
        <taxon>Rhodofomes</taxon>
    </lineage>
</organism>
<evidence type="ECO:0000313" key="2">
    <source>
        <dbReference type="Proteomes" id="UP000298390"/>
    </source>
</evidence>
<reference evidence="1 2" key="1">
    <citation type="submission" date="2019-01" db="EMBL/GenBank/DDBJ databases">
        <title>Genome sequencing of the rare red list fungi Fomitopsis rosea.</title>
        <authorList>
            <person name="Buettner E."/>
            <person name="Kellner H."/>
        </authorList>
    </citation>
    <scope>NUCLEOTIDE SEQUENCE [LARGE SCALE GENOMIC DNA]</scope>
    <source>
        <strain evidence="1 2">DSM 105464</strain>
    </source>
</reference>
<accession>A0A4Y9XP02</accession>
<feature type="non-terminal residue" evidence="1">
    <location>
        <position position="157"/>
    </location>
</feature>
<proteinExistence type="predicted"/>
<sequence>MLNESDNLPDWDKDLDNLAGDLDFEDEEVLDEHTDNMEGFVDKLNKLDAEEHHVQLESVRPVKLVLFKLRKIAYMVHNSTTILALAWRKILHEKLAEKKLPCNVTTRWNSTFKMLDVTTLYCPAVAALTQDQENGLRKYKLTKREWEIATQLHDILR</sequence>
<dbReference type="Proteomes" id="UP000298390">
    <property type="component" value="Unassembled WGS sequence"/>
</dbReference>
<protein>
    <submittedName>
        <fullName evidence="1">Uncharacterized protein</fullName>
    </submittedName>
</protein>
<dbReference type="EMBL" id="SEKV01001589">
    <property type="protein sequence ID" value="TFY50259.1"/>
    <property type="molecule type" value="Genomic_DNA"/>
</dbReference>
<name>A0A4Y9XP02_9APHY</name>